<keyword evidence="2" id="KW-1185">Reference proteome</keyword>
<sequence length="143" mass="16026">MYQRTNIAYELPSTVKALNDGWLATYQISTVVAALFMIVEVQLLSFVKDKSNYDNHLNKSAKHALLIFTYSALFFCLSATVSGLILTDEFGELPVRASRRKDPIQQGIFDSGALDLLQTYGAKRSWIWVMWHCESALSTTAAP</sequence>
<evidence type="ECO:0000313" key="2">
    <source>
        <dbReference type="Proteomes" id="UP001207468"/>
    </source>
</evidence>
<protein>
    <submittedName>
        <fullName evidence="1">Uncharacterized protein</fullName>
    </submittedName>
</protein>
<organism evidence="1 2">
    <name type="scientific">Russula earlei</name>
    <dbReference type="NCBI Taxonomy" id="71964"/>
    <lineage>
        <taxon>Eukaryota</taxon>
        <taxon>Fungi</taxon>
        <taxon>Dikarya</taxon>
        <taxon>Basidiomycota</taxon>
        <taxon>Agaricomycotina</taxon>
        <taxon>Agaricomycetes</taxon>
        <taxon>Russulales</taxon>
        <taxon>Russulaceae</taxon>
        <taxon>Russula</taxon>
    </lineage>
</organism>
<comment type="caution">
    <text evidence="1">The sequence shown here is derived from an EMBL/GenBank/DDBJ whole genome shotgun (WGS) entry which is preliminary data.</text>
</comment>
<proteinExistence type="predicted"/>
<reference evidence="1" key="1">
    <citation type="submission" date="2021-03" db="EMBL/GenBank/DDBJ databases">
        <title>Evolutionary priming and transition to the ectomycorrhizal habit in an iconic lineage of mushroom-forming fungi: is preadaptation a requirement?</title>
        <authorList>
            <consortium name="DOE Joint Genome Institute"/>
            <person name="Looney B.P."/>
            <person name="Miyauchi S."/>
            <person name="Morin E."/>
            <person name="Drula E."/>
            <person name="Courty P.E."/>
            <person name="Chicoki N."/>
            <person name="Fauchery L."/>
            <person name="Kohler A."/>
            <person name="Kuo A."/>
            <person name="LaButti K."/>
            <person name="Pangilinan J."/>
            <person name="Lipzen A."/>
            <person name="Riley R."/>
            <person name="Andreopoulos W."/>
            <person name="He G."/>
            <person name="Johnson J."/>
            <person name="Barry K.W."/>
            <person name="Grigoriev I.V."/>
            <person name="Nagy L."/>
            <person name="Hibbett D."/>
            <person name="Henrissat B."/>
            <person name="Matheny P.B."/>
            <person name="Labbe J."/>
            <person name="Martin A.F."/>
        </authorList>
    </citation>
    <scope>NUCLEOTIDE SEQUENCE</scope>
    <source>
        <strain evidence="1">BPL698</strain>
    </source>
</reference>
<gene>
    <name evidence="1" type="ORF">F5148DRAFT_1258734</name>
</gene>
<name>A0ACC0TSF4_9AGAM</name>
<accession>A0ACC0TSF4</accession>
<dbReference type="EMBL" id="JAGFNK010000767">
    <property type="protein sequence ID" value="KAI9440278.1"/>
    <property type="molecule type" value="Genomic_DNA"/>
</dbReference>
<dbReference type="Proteomes" id="UP001207468">
    <property type="component" value="Unassembled WGS sequence"/>
</dbReference>
<evidence type="ECO:0000313" key="1">
    <source>
        <dbReference type="EMBL" id="KAI9440278.1"/>
    </source>
</evidence>